<accession>Q31EZ6</accession>
<feature type="transmembrane region" description="Helical" evidence="1">
    <location>
        <begin position="150"/>
        <end position="172"/>
    </location>
</feature>
<reference evidence="2" key="1">
    <citation type="submission" date="2006-07" db="EMBL/GenBank/DDBJ databases">
        <title>Complete sequence of Thiomicrospira crunogena XCL-2.</title>
        <authorList>
            <consortium name="US DOE Joint Genome Institute"/>
            <person name="Copeland A."/>
            <person name="Lucas S."/>
            <person name="Lapidus A."/>
            <person name="Barry K."/>
            <person name="Detter J.C."/>
            <person name="Glavina del Rio T."/>
            <person name="Hammon N."/>
            <person name="Israni S."/>
            <person name="Dalin E."/>
            <person name="Tice H."/>
            <person name="Pitluck S."/>
            <person name="Chain P."/>
            <person name="Malfatti S."/>
            <person name="Shin M."/>
            <person name="Vergez L."/>
            <person name="Schmutz J."/>
            <person name="Larimer F."/>
            <person name="Land M."/>
            <person name="Hauser L."/>
            <person name="Kyrpides N."/>
            <person name="Lykidis A."/>
            <person name="Scott K.M."/>
            <person name="Sievert S."/>
            <person name="Kerfeld C."/>
            <person name="Freyermuth S."/>
            <person name="Dobrinski K."/>
            <person name="Boller A."/>
            <person name="Fitzpatrick K."/>
            <person name="Thoma P."/>
            <person name="Moore J."/>
            <person name="Richardson P."/>
        </authorList>
    </citation>
    <scope>NUCLEOTIDE SEQUENCE</scope>
    <source>
        <strain evidence="2">XCL-2</strain>
    </source>
</reference>
<keyword evidence="1" id="KW-0472">Membrane</keyword>
<feature type="transmembrane region" description="Helical" evidence="1">
    <location>
        <begin position="39"/>
        <end position="65"/>
    </location>
</feature>
<feature type="transmembrane region" description="Helical" evidence="1">
    <location>
        <begin position="340"/>
        <end position="366"/>
    </location>
</feature>
<name>Q31EZ6_HYDCU</name>
<feature type="transmembrane region" description="Helical" evidence="1">
    <location>
        <begin position="77"/>
        <end position="100"/>
    </location>
</feature>
<organism evidence="2">
    <name type="scientific">Hydrogenovibrio crunogenus (strain DSM 25203 / XCL-2)</name>
    <name type="common">Thiomicrospira crunogena</name>
    <dbReference type="NCBI Taxonomy" id="317025"/>
    <lineage>
        <taxon>Bacteria</taxon>
        <taxon>Pseudomonadati</taxon>
        <taxon>Pseudomonadota</taxon>
        <taxon>Gammaproteobacteria</taxon>
        <taxon>Thiotrichales</taxon>
        <taxon>Piscirickettsiaceae</taxon>
        <taxon>Hydrogenovibrio</taxon>
    </lineage>
</organism>
<feature type="transmembrane region" description="Helical" evidence="1">
    <location>
        <begin position="304"/>
        <end position="328"/>
    </location>
</feature>
<dbReference type="HOGENOM" id="CLU_629934_0_0_6"/>
<feature type="transmembrane region" description="Helical" evidence="1">
    <location>
        <begin position="373"/>
        <end position="392"/>
    </location>
</feature>
<keyword evidence="1" id="KW-0812">Transmembrane</keyword>
<dbReference type="KEGG" id="tcx:Tcr_1685"/>
<protein>
    <recommendedName>
        <fullName evidence="3">Polysaccharide biosynthesis protein</fullName>
    </recommendedName>
</protein>
<dbReference type="OrthoDB" id="9902813at2"/>
<dbReference type="AlphaFoldDB" id="Q31EZ6"/>
<feature type="transmembrane region" description="Helical" evidence="1">
    <location>
        <begin position="398"/>
        <end position="416"/>
    </location>
</feature>
<evidence type="ECO:0000313" key="2">
    <source>
        <dbReference type="EMBL" id="ABB42277.1"/>
    </source>
</evidence>
<gene>
    <name evidence="2" type="ordered locus">Tcr_1685</name>
</gene>
<sequence length="435" mass="49354">MNRYIKNILAAFSIAIQVLVILLLFFFHGANSDTDNLFLALAVLTVLQLLILMSFDQFVVFFNRIKTTYGYSKAQSFYYNVLIIALITSLVLCVLSIGAIDFFRSVSGLFGERTQAFLESNVLNSFLIALPAYGLIALNDRYYNALGQIVKSYFLVLIPNLSIFLGVLMWSFEIINGIGDVGKVYSITMWLGALTTTYLILNKEKSELKCVNCELRRFMVNSFIMRLGHNLYAISFQLVTNFILLGMTEGILSIFNYAYRAVLALFTVSVGPSNRVFMYELAQQASNNELHEYKSFVKPYLKEAITLFFILNIILIMTIFTLNFLNGIYDVIKINFDLNIFIVLLVIIASWQAIVILESVYVGLIITATEAKVFLIANSIFSAVYFSLAYSLSSFNDVLVFSLAGFLSQLISYFIYKYYSSLVLIRQEENNVSRL</sequence>
<dbReference type="EMBL" id="CP000109">
    <property type="protein sequence ID" value="ABB42277.1"/>
    <property type="molecule type" value="Genomic_DNA"/>
</dbReference>
<proteinExistence type="predicted"/>
<feature type="transmembrane region" description="Helical" evidence="1">
    <location>
        <begin position="7"/>
        <end position="27"/>
    </location>
</feature>
<dbReference type="STRING" id="317025.Tcr_1685"/>
<keyword evidence="1" id="KW-1133">Transmembrane helix</keyword>
<evidence type="ECO:0000256" key="1">
    <source>
        <dbReference type="SAM" id="Phobius"/>
    </source>
</evidence>
<feature type="transmembrane region" description="Helical" evidence="1">
    <location>
        <begin position="257"/>
        <end position="277"/>
    </location>
</feature>
<feature type="transmembrane region" description="Helical" evidence="1">
    <location>
        <begin position="120"/>
        <end position="138"/>
    </location>
</feature>
<evidence type="ECO:0008006" key="3">
    <source>
        <dbReference type="Google" id="ProtNLM"/>
    </source>
</evidence>
<feature type="transmembrane region" description="Helical" evidence="1">
    <location>
        <begin position="223"/>
        <end position="245"/>
    </location>
</feature>
<feature type="transmembrane region" description="Helical" evidence="1">
    <location>
        <begin position="184"/>
        <end position="202"/>
    </location>
</feature>